<dbReference type="RefSeq" id="WP_109942938.1">
    <property type="nucleotide sequence ID" value="NZ_QGSV01000054.1"/>
</dbReference>
<protein>
    <submittedName>
        <fullName evidence="2">Uncharacterized protein</fullName>
    </submittedName>
</protein>
<keyword evidence="1" id="KW-0472">Membrane</keyword>
<evidence type="ECO:0000313" key="2">
    <source>
        <dbReference type="EMBL" id="PWU52998.1"/>
    </source>
</evidence>
<gene>
    <name evidence="2" type="ORF">DLJ46_01965</name>
</gene>
<keyword evidence="1" id="KW-0812">Transmembrane</keyword>
<keyword evidence="3" id="KW-1185">Reference proteome</keyword>
<feature type="transmembrane region" description="Helical" evidence="1">
    <location>
        <begin position="149"/>
        <end position="170"/>
    </location>
</feature>
<dbReference type="Proteomes" id="UP000245683">
    <property type="component" value="Unassembled WGS sequence"/>
</dbReference>
<keyword evidence="1" id="KW-1133">Transmembrane helix</keyword>
<evidence type="ECO:0000256" key="1">
    <source>
        <dbReference type="SAM" id="Phobius"/>
    </source>
</evidence>
<dbReference type="EMBL" id="QGSV01000054">
    <property type="protein sequence ID" value="PWU52998.1"/>
    <property type="molecule type" value="Genomic_DNA"/>
</dbReference>
<evidence type="ECO:0000313" key="3">
    <source>
        <dbReference type="Proteomes" id="UP000245683"/>
    </source>
</evidence>
<sequence>MGRSLRRVAMLLLGAALLGTVGLAVGSWYGGRGTAPLSPDQPRRMAAELLPAAEPTGASLVHGYRYGIFLAADDFGARREEFWYGHPADCALSEQLRRNAASGGWQGLRRVPGDPCDGWRAERDGLTATLTHTATGSTLRIAPTAPDGFRAATVTGALLGAAAGPTLFWLVARRRRPAPRLVGTLVAVGLLPGVALTWMDLATDGLAEPVWPIWRALAPLLVLLTLVVALVGVVVLVRRWNPTGPATDATAAGREPAIR</sequence>
<proteinExistence type="predicted"/>
<dbReference type="OrthoDB" id="3405677at2"/>
<comment type="caution">
    <text evidence="2">The sequence shown here is derived from an EMBL/GenBank/DDBJ whole genome shotgun (WGS) entry which is preliminary data.</text>
</comment>
<name>A0A317KI34_9ACTN</name>
<dbReference type="AlphaFoldDB" id="A0A317KI34"/>
<feature type="transmembrane region" description="Helical" evidence="1">
    <location>
        <begin position="213"/>
        <end position="237"/>
    </location>
</feature>
<reference evidence="3" key="1">
    <citation type="submission" date="2018-05" db="EMBL/GenBank/DDBJ databases">
        <title>Micromonospora globispora sp. nov. and Micromonospora rugosa sp. nov., isolated from marine sediment.</title>
        <authorList>
            <person name="Carro L."/>
            <person name="Aysel V."/>
            <person name="Cetin D."/>
            <person name="Igual J.M."/>
            <person name="Klenk H.-P."/>
            <person name="Trujillo M.E."/>
            <person name="Sahin N."/>
        </authorList>
    </citation>
    <scope>NUCLEOTIDE SEQUENCE [LARGE SCALE GENOMIC DNA]</scope>
    <source>
        <strain evidence="3">S2904</strain>
    </source>
</reference>
<feature type="transmembrane region" description="Helical" evidence="1">
    <location>
        <begin position="182"/>
        <end position="201"/>
    </location>
</feature>
<accession>A0A317KI34</accession>
<organism evidence="2 3">
    <name type="scientific">Micromonospora globispora</name>
    <dbReference type="NCBI Taxonomy" id="1450148"/>
    <lineage>
        <taxon>Bacteria</taxon>
        <taxon>Bacillati</taxon>
        <taxon>Actinomycetota</taxon>
        <taxon>Actinomycetes</taxon>
        <taxon>Micromonosporales</taxon>
        <taxon>Micromonosporaceae</taxon>
        <taxon>Micromonospora</taxon>
    </lineage>
</organism>